<dbReference type="EMBL" id="WOAJ01000004">
    <property type="protein sequence ID" value="MUI58606.1"/>
    <property type="molecule type" value="Genomic_DNA"/>
</dbReference>
<name>A0A6A9JXY1_PSEAI</name>
<reference evidence="1" key="1">
    <citation type="submission" date="2019-11" db="EMBL/GenBank/DDBJ databases">
        <title>Genomes of ocular Pseudomonas aeruginosa isolates.</title>
        <authorList>
            <person name="Khan M."/>
            <person name="Rice S.A."/>
            <person name="Willcox M.D.P."/>
            <person name="Stapleton F."/>
        </authorList>
    </citation>
    <scope>NUCLEOTIDE SEQUENCE</scope>
    <source>
        <strain evidence="1">PA206</strain>
    </source>
</reference>
<comment type="caution">
    <text evidence="1">The sequence shown here is derived from an EMBL/GenBank/DDBJ whole genome shotgun (WGS) entry which is preliminary data.</text>
</comment>
<gene>
    <name evidence="1" type="ORF">GNQ20_12435</name>
</gene>
<dbReference type="RefSeq" id="WP_155681249.1">
    <property type="nucleotide sequence ID" value="NZ_CP194205.1"/>
</dbReference>
<organism evidence="1">
    <name type="scientific">Pseudomonas aeruginosa</name>
    <dbReference type="NCBI Taxonomy" id="287"/>
    <lineage>
        <taxon>Bacteria</taxon>
        <taxon>Pseudomonadati</taxon>
        <taxon>Pseudomonadota</taxon>
        <taxon>Gammaproteobacteria</taxon>
        <taxon>Pseudomonadales</taxon>
        <taxon>Pseudomonadaceae</taxon>
        <taxon>Pseudomonas</taxon>
    </lineage>
</organism>
<protein>
    <submittedName>
        <fullName evidence="1">Uncharacterized protein</fullName>
    </submittedName>
</protein>
<accession>A0A6A9JXY1</accession>
<proteinExistence type="predicted"/>
<evidence type="ECO:0000313" key="1">
    <source>
        <dbReference type="EMBL" id="MUI58606.1"/>
    </source>
</evidence>
<sequence length="156" mass="17556">MIPFGLSPEQFRERYRRDLQRAAPGVIQRLRELLRQPLEEGLRDGEIQLFLGEDGRDAAEAWLYLSGASNRVDASDPRLFPGKALDLALGLGHAPDFDEAYFADGFGGVDLLADTLKAWFAECWWKAGGWAWPIPLWLHVHYGFGDGRGIPLTERC</sequence>
<dbReference type="AlphaFoldDB" id="A0A6A9JXY1"/>